<dbReference type="EMBL" id="CALNXK010000085">
    <property type="protein sequence ID" value="CAH3148950.1"/>
    <property type="molecule type" value="Genomic_DNA"/>
</dbReference>
<comment type="caution">
    <text evidence="5">Lacks conserved residue(s) required for the propagation of feature annotation.</text>
</comment>
<evidence type="ECO:0000256" key="1">
    <source>
        <dbReference type="ARBA" id="ARBA00004613"/>
    </source>
</evidence>
<dbReference type="InterPro" id="IPR000885">
    <property type="entry name" value="Fib_collagen_C"/>
</dbReference>
<accession>A0ABN8PQU3</accession>
<reference evidence="7 8" key="1">
    <citation type="submission" date="2022-05" db="EMBL/GenBank/DDBJ databases">
        <authorList>
            <consortium name="Genoscope - CEA"/>
            <person name="William W."/>
        </authorList>
    </citation>
    <scope>NUCLEOTIDE SEQUENCE [LARGE SCALE GENOMIC DNA]</scope>
</reference>
<dbReference type="CDD" id="cd00054">
    <property type="entry name" value="EGF_CA"/>
    <property type="match status" value="1"/>
</dbReference>
<dbReference type="InterPro" id="IPR036056">
    <property type="entry name" value="Fibrinogen-like_C"/>
</dbReference>
<organism evidence="7 8">
    <name type="scientific">Porites lobata</name>
    <dbReference type="NCBI Taxonomy" id="104759"/>
    <lineage>
        <taxon>Eukaryota</taxon>
        <taxon>Metazoa</taxon>
        <taxon>Cnidaria</taxon>
        <taxon>Anthozoa</taxon>
        <taxon>Hexacorallia</taxon>
        <taxon>Scleractinia</taxon>
        <taxon>Fungiina</taxon>
        <taxon>Poritidae</taxon>
        <taxon>Porites</taxon>
    </lineage>
</organism>
<dbReference type="Pfam" id="PF00008">
    <property type="entry name" value="EGF"/>
    <property type="match status" value="1"/>
</dbReference>
<gene>
    <name evidence="7" type="ORF">PLOB_00046894</name>
</gene>
<dbReference type="SMART" id="SM00181">
    <property type="entry name" value="EGF"/>
    <property type="match status" value="1"/>
</dbReference>
<dbReference type="SUPFAM" id="SSF57196">
    <property type="entry name" value="EGF/Laminin"/>
    <property type="match status" value="1"/>
</dbReference>
<dbReference type="Proteomes" id="UP001159405">
    <property type="component" value="Unassembled WGS sequence"/>
</dbReference>
<dbReference type="PANTHER" id="PTHR16146">
    <property type="entry name" value="INTELECTIN"/>
    <property type="match status" value="1"/>
</dbReference>
<evidence type="ECO:0000259" key="6">
    <source>
        <dbReference type="PROSITE" id="PS50026"/>
    </source>
</evidence>
<dbReference type="PROSITE" id="PS01186">
    <property type="entry name" value="EGF_2"/>
    <property type="match status" value="1"/>
</dbReference>
<evidence type="ECO:0000256" key="4">
    <source>
        <dbReference type="ARBA" id="ARBA00023157"/>
    </source>
</evidence>
<dbReference type="PANTHER" id="PTHR16146:SF46">
    <property type="entry name" value="INTELECTIN-1A-RELATED"/>
    <property type="match status" value="1"/>
</dbReference>
<feature type="disulfide bond" evidence="5">
    <location>
        <begin position="134"/>
        <end position="151"/>
    </location>
</feature>
<dbReference type="InterPro" id="IPR000742">
    <property type="entry name" value="EGF"/>
</dbReference>
<feature type="domain" description="EGF-like" evidence="6">
    <location>
        <begin position="125"/>
        <end position="163"/>
    </location>
</feature>
<keyword evidence="5" id="KW-0245">EGF-like domain</keyword>
<name>A0ABN8PQU3_9CNID</name>
<dbReference type="SUPFAM" id="SSF56496">
    <property type="entry name" value="Fibrinogen C-terminal domain-like"/>
    <property type="match status" value="1"/>
</dbReference>
<keyword evidence="4 5" id="KW-1015">Disulfide bond</keyword>
<dbReference type="PROSITE" id="PS00022">
    <property type="entry name" value="EGF_1"/>
    <property type="match status" value="1"/>
</dbReference>
<evidence type="ECO:0000256" key="2">
    <source>
        <dbReference type="ARBA" id="ARBA00022525"/>
    </source>
</evidence>
<evidence type="ECO:0000256" key="5">
    <source>
        <dbReference type="PROSITE-ProRule" id="PRU00076"/>
    </source>
</evidence>
<feature type="disulfide bond" evidence="5">
    <location>
        <begin position="153"/>
        <end position="162"/>
    </location>
</feature>
<comment type="subcellular location">
    <subcellularLocation>
        <location evidence="1">Secreted</location>
    </subcellularLocation>
</comment>
<proteinExistence type="predicted"/>
<sequence length="377" mass="42218">MALFGSATLDMILFYIFMNSLLPAFSKEYLDGTKSLKRHAGNGLAFANFAVHKFRHLNITPLVSASVKNIKDCGRLCVDHSSCFSVNFAAFFHEEGLILCELLPSDKYNNSDKFLDSVVFHHLSIKTPCSSDPCMNSGTCIAKYEDDEYHCACAEGFLGKYCEEKVRFDCQDWKKQGDFSEDGMYWLDPDGGSHSNAFLAYCDMTSYNGGWTMCYTTDEFTKPKTEITYNPELPYGTDGYRTNCNQIKFTEIIFIDHQTGNKSYFTKAGVGKIKADGNYGNKADTYGLWHGFGSMNDDYEYQLLICDDEFYSGFLVSGHRKIIVSEPGCYKECSDWCGDFNSPYFRTAANGSGGNGVAFNTNGHQSLANRLISVGLR</sequence>
<dbReference type="Gene3D" id="2.10.25.10">
    <property type="entry name" value="Laminin"/>
    <property type="match status" value="1"/>
</dbReference>
<dbReference type="Pfam" id="PF01410">
    <property type="entry name" value="COLFI"/>
    <property type="match status" value="1"/>
</dbReference>
<dbReference type="PROSITE" id="PS50026">
    <property type="entry name" value="EGF_3"/>
    <property type="match status" value="1"/>
</dbReference>
<keyword evidence="8" id="KW-1185">Reference proteome</keyword>
<dbReference type="NCBIfam" id="NF040941">
    <property type="entry name" value="GGGWT_bact"/>
    <property type="match status" value="1"/>
</dbReference>
<keyword evidence="2" id="KW-0964">Secreted</keyword>
<dbReference type="Gene3D" id="2.60.120.1000">
    <property type="match status" value="1"/>
</dbReference>
<comment type="caution">
    <text evidence="7">The sequence shown here is derived from an EMBL/GenBank/DDBJ whole genome shotgun (WGS) entry which is preliminary data.</text>
</comment>
<keyword evidence="3" id="KW-0176">Collagen</keyword>
<evidence type="ECO:0000313" key="8">
    <source>
        <dbReference type="Proteomes" id="UP001159405"/>
    </source>
</evidence>
<evidence type="ECO:0000256" key="3">
    <source>
        <dbReference type="ARBA" id="ARBA00023119"/>
    </source>
</evidence>
<evidence type="ECO:0000313" key="7">
    <source>
        <dbReference type="EMBL" id="CAH3148950.1"/>
    </source>
</evidence>
<protein>
    <recommendedName>
        <fullName evidence="6">EGF-like domain-containing protein</fullName>
    </recommendedName>
</protein>